<reference evidence="2" key="1">
    <citation type="submission" date="2021-02" db="EMBL/GenBank/DDBJ databases">
        <authorList>
            <person name="Nowell W R."/>
        </authorList>
    </citation>
    <scope>NUCLEOTIDE SEQUENCE</scope>
</reference>
<gene>
    <name evidence="2" type="ORF">BJG266_LOCUS4094</name>
    <name evidence="1" type="ORF">QVE165_LOCUS1804</name>
    <name evidence="3" type="ORF">QVE165_LOCUS18754</name>
</gene>
<evidence type="ECO:0000313" key="1">
    <source>
        <dbReference type="EMBL" id="CAF0756430.1"/>
    </source>
</evidence>
<name>A0A813RDF1_9BILA</name>
<dbReference type="Proteomes" id="UP000663832">
    <property type="component" value="Unassembled WGS sequence"/>
</dbReference>
<dbReference type="EMBL" id="CAJNOM010000112">
    <property type="protein sequence ID" value="CAF1072197.1"/>
    <property type="molecule type" value="Genomic_DNA"/>
</dbReference>
<evidence type="ECO:0000313" key="2">
    <source>
        <dbReference type="EMBL" id="CAF0780529.1"/>
    </source>
</evidence>
<dbReference type="EMBL" id="CAJNOM010000005">
    <property type="protein sequence ID" value="CAF0756430.1"/>
    <property type="molecule type" value="Genomic_DNA"/>
</dbReference>
<dbReference type="OrthoDB" id="10052343at2759"/>
<evidence type="ECO:0000313" key="4">
    <source>
        <dbReference type="Proteomes" id="UP000663832"/>
    </source>
</evidence>
<protein>
    <recommendedName>
        <fullName evidence="6">F-box domain-containing protein</fullName>
    </recommendedName>
</protein>
<evidence type="ECO:0000313" key="5">
    <source>
        <dbReference type="Proteomes" id="UP000663877"/>
    </source>
</evidence>
<dbReference type="AlphaFoldDB" id="A0A813RDF1"/>
<dbReference type="EMBL" id="CAJNOI010000010">
    <property type="protein sequence ID" value="CAF0780529.1"/>
    <property type="molecule type" value="Genomic_DNA"/>
</dbReference>
<accession>A0A813RDF1</accession>
<comment type="caution">
    <text evidence="2">The sequence shown here is derived from an EMBL/GenBank/DDBJ whole genome shotgun (WGS) entry which is preliminary data.</text>
</comment>
<keyword evidence="4" id="KW-1185">Reference proteome</keyword>
<sequence>MTNICLLSTTNCFNRLPNEIILIIWEYLGNVEAIKIFGSMECQRYTKLSEEYCYKSVSFRTTSLSTFQLYCSHLFNKIRLNVETLKLGHQFSYSQFRLFTQMRPASLSILKMFPKLRRLVLCNIPEMSSDDLEPYLSAIPFLQHVWVSRCSLKKSSSLICSNLLNHNKSQLQSCIFDGIDRINGVILYEPIPSSYQVQQSLTDIRIGMHDFLTLKNLLQFLPKLLKLGMLSILNLE</sequence>
<proteinExistence type="predicted"/>
<evidence type="ECO:0000313" key="3">
    <source>
        <dbReference type="EMBL" id="CAF1072197.1"/>
    </source>
</evidence>
<organism evidence="2 5">
    <name type="scientific">Adineta steineri</name>
    <dbReference type="NCBI Taxonomy" id="433720"/>
    <lineage>
        <taxon>Eukaryota</taxon>
        <taxon>Metazoa</taxon>
        <taxon>Spiralia</taxon>
        <taxon>Gnathifera</taxon>
        <taxon>Rotifera</taxon>
        <taxon>Eurotatoria</taxon>
        <taxon>Bdelloidea</taxon>
        <taxon>Adinetida</taxon>
        <taxon>Adinetidae</taxon>
        <taxon>Adineta</taxon>
    </lineage>
</organism>
<dbReference type="Proteomes" id="UP000663877">
    <property type="component" value="Unassembled WGS sequence"/>
</dbReference>
<dbReference type="InterPro" id="IPR032675">
    <property type="entry name" value="LRR_dom_sf"/>
</dbReference>
<evidence type="ECO:0008006" key="6">
    <source>
        <dbReference type="Google" id="ProtNLM"/>
    </source>
</evidence>
<dbReference type="Gene3D" id="3.80.10.10">
    <property type="entry name" value="Ribonuclease Inhibitor"/>
    <property type="match status" value="1"/>
</dbReference>